<keyword evidence="9" id="KW-1185">Reference proteome</keyword>
<evidence type="ECO:0000256" key="6">
    <source>
        <dbReference type="ARBA" id="ARBA00023134"/>
    </source>
</evidence>
<evidence type="ECO:0000256" key="5">
    <source>
        <dbReference type="ARBA" id="ARBA00023069"/>
    </source>
</evidence>
<dbReference type="Gene3D" id="3.40.50.300">
    <property type="entry name" value="P-loop containing nucleotide triphosphate hydrolases"/>
    <property type="match status" value="1"/>
</dbReference>
<dbReference type="FunFam" id="3.40.50.300:FF:001684">
    <property type="entry name" value="Intraflagellar transport 27 homolog (Chlamydomonas)"/>
    <property type="match status" value="1"/>
</dbReference>
<dbReference type="SUPFAM" id="SSF52540">
    <property type="entry name" value="P-loop containing nucleoside triphosphate hydrolases"/>
    <property type="match status" value="1"/>
</dbReference>
<dbReference type="Pfam" id="PF00071">
    <property type="entry name" value="Ras"/>
    <property type="match status" value="1"/>
</dbReference>
<comment type="subcellular location">
    <subcellularLocation>
        <location evidence="1">Cell projection</location>
        <location evidence="1">Cilium</location>
        <location evidence="1">Flagellum</location>
    </subcellularLocation>
</comment>
<dbReference type="SMART" id="SM00175">
    <property type="entry name" value="RAB"/>
    <property type="match status" value="1"/>
</dbReference>
<keyword evidence="4 8" id="KW-0282">Flagellum</keyword>
<dbReference type="GO" id="GO:0031514">
    <property type="term" value="C:motile cilium"/>
    <property type="evidence" value="ECO:0007669"/>
    <property type="project" value="UniProtKB-SubCell"/>
</dbReference>
<dbReference type="InterPro" id="IPR027417">
    <property type="entry name" value="P-loop_NTPase"/>
</dbReference>
<dbReference type="InterPro" id="IPR001806">
    <property type="entry name" value="Small_GTPase"/>
</dbReference>
<dbReference type="InterPro" id="IPR005225">
    <property type="entry name" value="Small_GTP-bd"/>
</dbReference>
<dbReference type="PANTHER" id="PTHR47977">
    <property type="entry name" value="RAS-RELATED PROTEIN RAB"/>
    <property type="match status" value="1"/>
</dbReference>
<keyword evidence="5" id="KW-0969">Cilium</keyword>
<dbReference type="AlphaFoldDB" id="A0A2G8KNE3"/>
<comment type="caution">
    <text evidence="8">The sequence shown here is derived from an EMBL/GenBank/DDBJ whole genome shotgun (WGS) entry which is preliminary data.</text>
</comment>
<evidence type="ECO:0000256" key="1">
    <source>
        <dbReference type="ARBA" id="ARBA00004230"/>
    </source>
</evidence>
<evidence type="ECO:0000256" key="3">
    <source>
        <dbReference type="ARBA" id="ARBA00022741"/>
    </source>
</evidence>
<name>A0A2G8KNE3_STIJA</name>
<dbReference type="Proteomes" id="UP000230750">
    <property type="component" value="Unassembled WGS sequence"/>
</dbReference>
<dbReference type="PRINTS" id="PR00449">
    <property type="entry name" value="RASTRNSFRMNG"/>
</dbReference>
<dbReference type="PROSITE" id="PS51419">
    <property type="entry name" value="RAB"/>
    <property type="match status" value="1"/>
</dbReference>
<evidence type="ECO:0000256" key="2">
    <source>
        <dbReference type="ARBA" id="ARBA00006270"/>
    </source>
</evidence>
<reference evidence="8 9" key="1">
    <citation type="journal article" date="2017" name="PLoS Biol.">
        <title>The sea cucumber genome provides insights into morphological evolution and visceral regeneration.</title>
        <authorList>
            <person name="Zhang X."/>
            <person name="Sun L."/>
            <person name="Yuan J."/>
            <person name="Sun Y."/>
            <person name="Gao Y."/>
            <person name="Zhang L."/>
            <person name="Li S."/>
            <person name="Dai H."/>
            <person name="Hamel J.F."/>
            <person name="Liu C."/>
            <person name="Yu Y."/>
            <person name="Liu S."/>
            <person name="Lin W."/>
            <person name="Guo K."/>
            <person name="Jin S."/>
            <person name="Xu P."/>
            <person name="Storey K.B."/>
            <person name="Huan P."/>
            <person name="Zhang T."/>
            <person name="Zhou Y."/>
            <person name="Zhang J."/>
            <person name="Lin C."/>
            <person name="Li X."/>
            <person name="Xing L."/>
            <person name="Huo D."/>
            <person name="Sun M."/>
            <person name="Wang L."/>
            <person name="Mercier A."/>
            <person name="Li F."/>
            <person name="Yang H."/>
            <person name="Xiang J."/>
        </authorList>
    </citation>
    <scope>NUCLEOTIDE SEQUENCE [LARGE SCALE GENOMIC DNA]</scope>
    <source>
        <strain evidence="8">Shaxun</strain>
        <tissue evidence="8">Muscle</tissue>
    </source>
</reference>
<dbReference type="SMART" id="SM00174">
    <property type="entry name" value="RHO"/>
    <property type="match status" value="1"/>
</dbReference>
<keyword evidence="6" id="KW-0342">GTP-binding</keyword>
<dbReference type="GO" id="GO:0003924">
    <property type="term" value="F:GTPase activity"/>
    <property type="evidence" value="ECO:0007669"/>
    <property type="project" value="InterPro"/>
</dbReference>
<dbReference type="NCBIfam" id="TIGR00231">
    <property type="entry name" value="small_GTP"/>
    <property type="match status" value="1"/>
</dbReference>
<gene>
    <name evidence="8" type="ORF">BSL78_13645</name>
</gene>
<evidence type="ECO:0000256" key="7">
    <source>
        <dbReference type="ARBA" id="ARBA00023273"/>
    </source>
</evidence>
<dbReference type="PROSITE" id="PS51421">
    <property type="entry name" value="RAS"/>
    <property type="match status" value="1"/>
</dbReference>
<dbReference type="OrthoDB" id="265044at2759"/>
<keyword evidence="3" id="KW-0547">Nucleotide-binding</keyword>
<evidence type="ECO:0000313" key="8">
    <source>
        <dbReference type="EMBL" id="PIK49497.1"/>
    </source>
</evidence>
<accession>A0A2G8KNE3</accession>
<evidence type="ECO:0000256" key="4">
    <source>
        <dbReference type="ARBA" id="ARBA00022846"/>
    </source>
</evidence>
<dbReference type="InterPro" id="IPR050227">
    <property type="entry name" value="Rab"/>
</dbReference>
<evidence type="ECO:0000313" key="9">
    <source>
        <dbReference type="Proteomes" id="UP000230750"/>
    </source>
</evidence>
<protein>
    <submittedName>
        <fullName evidence="8">Putative intraflagellar transport protein</fullName>
    </submittedName>
</protein>
<dbReference type="GO" id="GO:0030990">
    <property type="term" value="C:intraciliary transport particle"/>
    <property type="evidence" value="ECO:0007669"/>
    <property type="project" value="UniProtKB-ARBA"/>
</dbReference>
<proteinExistence type="inferred from homology"/>
<sequence length="188" mass="21256">MSMMHLLTHPIIVRDAAVGKSALTQVFHSDGSHFPKGYSMTIGQEICVKSVSLPETSDTVELFIYDSAGKEMFADYAAQFWDHPSAVMVVFDVNNEKSFHSCLKWFERVKNKSSQHIPAVLVGNKTDLMDRRIVTTESAKSFAQGNGMEYFECSAKSQENVEAPFKFLAETFRKMYYERLEVMKSLAA</sequence>
<dbReference type="STRING" id="307972.A0A2G8KNE3"/>
<comment type="similarity">
    <text evidence="2">Belongs to the small GTPase superfamily. Rab family.</text>
</comment>
<dbReference type="SMART" id="SM00173">
    <property type="entry name" value="RAS"/>
    <property type="match status" value="1"/>
</dbReference>
<dbReference type="EMBL" id="MRZV01000463">
    <property type="protein sequence ID" value="PIK49497.1"/>
    <property type="molecule type" value="Genomic_DNA"/>
</dbReference>
<organism evidence="8 9">
    <name type="scientific">Stichopus japonicus</name>
    <name type="common">Sea cucumber</name>
    <dbReference type="NCBI Taxonomy" id="307972"/>
    <lineage>
        <taxon>Eukaryota</taxon>
        <taxon>Metazoa</taxon>
        <taxon>Echinodermata</taxon>
        <taxon>Eleutherozoa</taxon>
        <taxon>Echinozoa</taxon>
        <taxon>Holothuroidea</taxon>
        <taxon>Aspidochirotacea</taxon>
        <taxon>Aspidochirotida</taxon>
        <taxon>Stichopodidae</taxon>
        <taxon>Apostichopus</taxon>
    </lineage>
</organism>
<dbReference type="GO" id="GO:0005525">
    <property type="term" value="F:GTP binding"/>
    <property type="evidence" value="ECO:0007669"/>
    <property type="project" value="UniProtKB-KW"/>
</dbReference>
<keyword evidence="7" id="KW-0966">Cell projection</keyword>